<dbReference type="Gene3D" id="3.40.50.410">
    <property type="entry name" value="von Willebrand factor, type A domain"/>
    <property type="match status" value="1"/>
</dbReference>
<dbReference type="SMART" id="SM00382">
    <property type="entry name" value="AAA"/>
    <property type="match status" value="2"/>
</dbReference>
<dbReference type="PANTHER" id="PTHR21610">
    <property type="entry name" value="VON WILLEBRAND FACTOR A DOMAIN-CONTAINING PROTEIN 8"/>
    <property type="match status" value="1"/>
</dbReference>
<dbReference type="Proteomes" id="UP001159405">
    <property type="component" value="Unassembled WGS sequence"/>
</dbReference>
<name>A0ABN8ND75_9CNID</name>
<dbReference type="InterPro" id="IPR039891">
    <property type="entry name" value="VWA8"/>
</dbReference>
<dbReference type="SUPFAM" id="SSF52540">
    <property type="entry name" value="P-loop containing nucleoside triphosphate hydrolases"/>
    <property type="match status" value="3"/>
</dbReference>
<dbReference type="PROSITE" id="PS50234">
    <property type="entry name" value="VWFA"/>
    <property type="match status" value="1"/>
</dbReference>
<evidence type="ECO:0000259" key="2">
    <source>
        <dbReference type="PROSITE" id="PS50234"/>
    </source>
</evidence>
<dbReference type="Gene3D" id="3.40.50.300">
    <property type="entry name" value="P-loop containing nucleotide triphosphate hydrolases"/>
    <property type="match status" value="3"/>
</dbReference>
<proteinExistence type="predicted"/>
<dbReference type="InterPro" id="IPR003593">
    <property type="entry name" value="AAA+_ATPase"/>
</dbReference>
<dbReference type="EMBL" id="CALNXK010000017">
    <property type="protein sequence ID" value="CAH3104997.1"/>
    <property type="molecule type" value="Genomic_DNA"/>
</dbReference>
<evidence type="ECO:0000313" key="3">
    <source>
        <dbReference type="EMBL" id="CAH3104997.1"/>
    </source>
</evidence>
<feature type="domain" description="VWFA" evidence="2">
    <location>
        <begin position="1701"/>
        <end position="1883"/>
    </location>
</feature>
<evidence type="ECO:0000256" key="1">
    <source>
        <dbReference type="SAM" id="MobiDB-lite"/>
    </source>
</evidence>
<sequence length="1892" mass="211988">MLRLLMSKGKAVKRLDALANCLRVPLRPLSSDSSVSIGDVSIKLKKPSSPELVPVKYASGEFPQYVLKNLRWIMQKDKLGQDVFLIGSPGPSRRLLAMQYLELTKREIEYIALSRDTTESDLKQRREISSGTAYYVDQCAVRAATKGRVLLLEGIEKAERNVLPVLNNLLENREMQLEDGRFLMAAERYDSLLKEHSEEELKAWKLVRVSEDFRVIALGLPVPRYHGNPLDPPLRSRFQARDIHLLPFKDQLAVLQSSCPHLPQERLAQVASFAHTLQSTELASVGLPDFPIHNLVNIVRIMDINPKHSLEELIHRLYPHELILGDDGQKVVQDALKTFNLNDRSNKPLLTSVNSIEKFTADSSVPMASVEIKTKKWNSVFQTPAGSEANYIKKNRSDELKFVMTESHSKVLADMLESHSVHDFCLVGPKGCGKSVLVQQFADFLGYNIEPVVLFQDMTARDLLQQRITLPSGDTSWRYSPLVMAALEGNIAELDGIHRVNPGTLAVLQRLISERELSLYDGTRLLHHERYQIIKEENNWTDEEMASRGILCIHPSFRIIGLAEPPVVGGSSQQQWLNSELLSMFLFHHVRPLSRQEEAQVIYEMVPGCPHDVMDKLLNLTDKLRSSKDPTVSSIASSLSTRQLLRIARRLATYQAEDLEHSIQKACLARFLPRLAASSLEKILDESGIHIDKAAIEHEQQENSDFTCEIKDGNLHIGRTEVPVYNPENRTKVPDVLFYENHQHLSVMEDMLKDFMLGEHLLLVGNQGVGKNKIADRFLHLLNRPREYIQLHRDTTVQSLTLQPNVQDGVIIYEDSPLVRAVKFGHVLVVDEADKAPTHVTCILKSLVESGVMVLGDGRRIVTGGEATTLPENAIRAHPDFRMIVLANRPGFPFLGNDFFGSLGDIFSCHAVDNPDFESEMSMLRQYGPSVPEELLHKLVNAFGELRSRADQGLISYPYSTREVVSVVKHLQAFPNEGLANVVRNVFDFDSYHPEVKEVVTEVMHKHGIPVGASLTNINLSKEFPLPPPTLVSTWQIPGDEDGFNAGINCPVEERRLKIRGPMAVAITSREIERVNSRSYGFSEQVGHWDLPMHEGGVVMDVAVGPGGNKGDWVHILAFNPVSLYSQQTNQDSVLCMDLYNLFPRSYYPKPSLKMAALGGDLQGQVLIHEQDSNSLYLLSPLNKELRSLNFKSIVDNTKEKLTRHFSIEKGKFVMSSEFAHENKIVVYQEDSNKMDVVDLVDGTTQHITMPFVIGKFHPFSRDLWLVCETGTDRKYLLTKPYPEALVPCVLHPVTSNNLDGVENEDWKSISTRSLPPGALSSAVGEEKGSKSNRLLVGSEDYATIAVTEPDRLLEKSPVSFYSFKKKKEQGNTTSQSEPKVIPPIDQFISEDTVPPICLPAAAQVVRLVPGSSVPKSDNSIRKDESEDDDPRYIRPQSPLGYLEVADVGRRSVRYIPFPGRHDLLLYARLAGKPVVMAPTTYEGVVSVDATGRVRQWETGVSNLVRSLEKWKGLIGEDYHGPLQVNYSRESGEDVTSPKHGKVDPNNAPHVGGNTWAGGTGGRDTAGLGGKGGPYRLDAGHDVHQLSDEEKDAVPDDVKRAAREMGRRAFKQRLREIQMSEYDAEMYESFSSRVRRQVQSLRVILDSLQARGKERVWLRNQTSGELDDGKLIEGLTGERAIYKKRGEEDPELGTPQRLPKRLRFVVDVSGSMYRFNSLDGRLGRMMEAACLVMEAFHQFDNKIKYDIVGHSGDSPEIPFVSHDAPPKSNKERLDIMKQMHAHAQYCWSGDHTLEATDLAISRITEQEADDYFVVVLSDANLERYGIPAEAFGKALTSDARVNAFAIFIGSLGNQADRLVKKLPSGRAFVCMDTKHLPQVLQQIFTAAMLNSR</sequence>
<dbReference type="InterPro" id="IPR011704">
    <property type="entry name" value="ATPase_dyneun-rel_AAA"/>
</dbReference>
<protein>
    <recommendedName>
        <fullName evidence="2">VWFA domain-containing protein</fullName>
    </recommendedName>
</protein>
<feature type="region of interest" description="Disordered" evidence="1">
    <location>
        <begin position="1528"/>
        <end position="1580"/>
    </location>
</feature>
<dbReference type="Pfam" id="PF07728">
    <property type="entry name" value="AAA_5"/>
    <property type="match status" value="3"/>
</dbReference>
<dbReference type="InterPro" id="IPR027417">
    <property type="entry name" value="P-loop_NTPase"/>
</dbReference>
<accession>A0ABN8ND75</accession>
<dbReference type="PANTHER" id="PTHR21610:SF9">
    <property type="entry name" value="VON WILLEBRAND FACTOR A DOMAIN-CONTAINING PROTEIN 8"/>
    <property type="match status" value="1"/>
</dbReference>
<comment type="caution">
    <text evidence="3">The sequence shown here is derived from an EMBL/GenBank/DDBJ whole genome shotgun (WGS) entry which is preliminary data.</text>
</comment>
<keyword evidence="4" id="KW-1185">Reference proteome</keyword>
<gene>
    <name evidence="3" type="ORF">PLOB_00012621</name>
</gene>
<reference evidence="3 4" key="1">
    <citation type="submission" date="2022-05" db="EMBL/GenBank/DDBJ databases">
        <authorList>
            <consortium name="Genoscope - CEA"/>
            <person name="William W."/>
        </authorList>
    </citation>
    <scope>NUCLEOTIDE SEQUENCE [LARGE SCALE GENOMIC DNA]</scope>
</reference>
<evidence type="ECO:0000313" key="4">
    <source>
        <dbReference type="Proteomes" id="UP001159405"/>
    </source>
</evidence>
<feature type="compositionally biased region" description="Gly residues" evidence="1">
    <location>
        <begin position="1555"/>
        <end position="1573"/>
    </location>
</feature>
<dbReference type="SMART" id="SM00327">
    <property type="entry name" value="VWA"/>
    <property type="match status" value="1"/>
</dbReference>
<organism evidence="3 4">
    <name type="scientific">Porites lobata</name>
    <dbReference type="NCBI Taxonomy" id="104759"/>
    <lineage>
        <taxon>Eukaryota</taxon>
        <taxon>Metazoa</taxon>
        <taxon>Cnidaria</taxon>
        <taxon>Anthozoa</taxon>
        <taxon>Hexacorallia</taxon>
        <taxon>Scleractinia</taxon>
        <taxon>Fungiina</taxon>
        <taxon>Poritidae</taxon>
        <taxon>Porites</taxon>
    </lineage>
</organism>
<dbReference type="SUPFAM" id="SSF53300">
    <property type="entry name" value="vWA-like"/>
    <property type="match status" value="1"/>
</dbReference>
<dbReference type="InterPro" id="IPR002035">
    <property type="entry name" value="VWF_A"/>
</dbReference>
<dbReference type="InterPro" id="IPR036465">
    <property type="entry name" value="vWFA_dom_sf"/>
</dbReference>